<organism evidence="1 2">
    <name type="scientific">Elysia marginata</name>
    <dbReference type="NCBI Taxonomy" id="1093978"/>
    <lineage>
        <taxon>Eukaryota</taxon>
        <taxon>Metazoa</taxon>
        <taxon>Spiralia</taxon>
        <taxon>Lophotrochozoa</taxon>
        <taxon>Mollusca</taxon>
        <taxon>Gastropoda</taxon>
        <taxon>Heterobranchia</taxon>
        <taxon>Euthyneura</taxon>
        <taxon>Panpulmonata</taxon>
        <taxon>Sacoglossa</taxon>
        <taxon>Placobranchoidea</taxon>
        <taxon>Plakobranchidae</taxon>
        <taxon>Elysia</taxon>
    </lineage>
</organism>
<proteinExistence type="predicted"/>
<sequence length="231" mass="25300">MLTLPPHCSHKLQSLDVSVFGPFKTYYTQASNDFLLNHPGQTISIHDVCGLVGKAYPLAFIHKNIVSDFQKAMICPFNKLAFSDEDFMGSFVTDRPMPVECQIEGNAREVQPVQSIVSSSATANQPGPFSAANQPGPSISTSGFLVMPEQTSPFPKAPPRISKGGRKRGATLILTSTPVKKQLEAVALENDKKKNKTCSKKKELKKTLFKDIETSSNESRISLHDDSSIFL</sequence>
<evidence type="ECO:0000313" key="2">
    <source>
        <dbReference type="Proteomes" id="UP000762676"/>
    </source>
</evidence>
<accession>A0AAV4I177</accession>
<dbReference type="EMBL" id="BMAT01013011">
    <property type="protein sequence ID" value="GFS03810.1"/>
    <property type="molecule type" value="Genomic_DNA"/>
</dbReference>
<keyword evidence="2" id="KW-1185">Reference proteome</keyword>
<name>A0AAV4I177_9GAST</name>
<evidence type="ECO:0000313" key="1">
    <source>
        <dbReference type="EMBL" id="GFS03810.1"/>
    </source>
</evidence>
<dbReference type="Proteomes" id="UP000762676">
    <property type="component" value="Unassembled WGS sequence"/>
</dbReference>
<dbReference type="AlphaFoldDB" id="A0AAV4I177"/>
<comment type="caution">
    <text evidence="1">The sequence shown here is derived from an EMBL/GenBank/DDBJ whole genome shotgun (WGS) entry which is preliminary data.</text>
</comment>
<reference evidence="1 2" key="1">
    <citation type="journal article" date="2021" name="Elife">
        <title>Chloroplast acquisition without the gene transfer in kleptoplastic sea slugs, Plakobranchus ocellatus.</title>
        <authorList>
            <person name="Maeda T."/>
            <person name="Takahashi S."/>
            <person name="Yoshida T."/>
            <person name="Shimamura S."/>
            <person name="Takaki Y."/>
            <person name="Nagai Y."/>
            <person name="Toyoda A."/>
            <person name="Suzuki Y."/>
            <person name="Arimoto A."/>
            <person name="Ishii H."/>
            <person name="Satoh N."/>
            <person name="Nishiyama T."/>
            <person name="Hasebe M."/>
            <person name="Maruyama T."/>
            <person name="Minagawa J."/>
            <person name="Obokata J."/>
            <person name="Shigenobu S."/>
        </authorList>
    </citation>
    <scope>NUCLEOTIDE SEQUENCE [LARGE SCALE GENOMIC DNA]</scope>
</reference>
<protein>
    <submittedName>
        <fullName evidence="1">Tigger transposable element-derived protein</fullName>
    </submittedName>
</protein>
<gene>
    <name evidence="1" type="ORF">ElyMa_006480100</name>
</gene>